<sequence length="149" mass="17350">MKKYPKYVWKEIDCMEKRLSVFAKEISTSLVLVTTAGSGTANFVFMHEKTGVIIAAPNVNEWSVISTVSLNLFMIYYKQSSLGFWEAQDIQISYNPFFNHFENILYAVKHGKWDSLSTDYQPFLDLADVEMKLEYKLRETEVKMSDIYN</sequence>
<gene>
    <name evidence="1" type="ORF">TVAG_268350</name>
</gene>
<dbReference type="InParanoid" id="A2DLI4"/>
<dbReference type="Proteomes" id="UP000001542">
    <property type="component" value="Unassembled WGS sequence"/>
</dbReference>
<reference evidence="1" key="2">
    <citation type="journal article" date="2007" name="Science">
        <title>Draft genome sequence of the sexually transmitted pathogen Trichomonas vaginalis.</title>
        <authorList>
            <person name="Carlton J.M."/>
            <person name="Hirt R.P."/>
            <person name="Silva J.C."/>
            <person name="Delcher A.L."/>
            <person name="Schatz M."/>
            <person name="Zhao Q."/>
            <person name="Wortman J.R."/>
            <person name="Bidwell S.L."/>
            <person name="Alsmark U.C.M."/>
            <person name="Besteiro S."/>
            <person name="Sicheritz-Ponten T."/>
            <person name="Noel C.J."/>
            <person name="Dacks J.B."/>
            <person name="Foster P.G."/>
            <person name="Simillion C."/>
            <person name="Van de Peer Y."/>
            <person name="Miranda-Saavedra D."/>
            <person name="Barton G.J."/>
            <person name="Westrop G.D."/>
            <person name="Mueller S."/>
            <person name="Dessi D."/>
            <person name="Fiori P.L."/>
            <person name="Ren Q."/>
            <person name="Paulsen I."/>
            <person name="Zhang H."/>
            <person name="Bastida-Corcuera F.D."/>
            <person name="Simoes-Barbosa A."/>
            <person name="Brown M.T."/>
            <person name="Hayes R.D."/>
            <person name="Mukherjee M."/>
            <person name="Okumura C.Y."/>
            <person name="Schneider R."/>
            <person name="Smith A.J."/>
            <person name="Vanacova S."/>
            <person name="Villalvazo M."/>
            <person name="Haas B.J."/>
            <person name="Pertea M."/>
            <person name="Feldblyum T.V."/>
            <person name="Utterback T.R."/>
            <person name="Shu C.L."/>
            <person name="Osoegawa K."/>
            <person name="de Jong P.J."/>
            <person name="Hrdy I."/>
            <person name="Horvathova L."/>
            <person name="Zubacova Z."/>
            <person name="Dolezal P."/>
            <person name="Malik S.B."/>
            <person name="Logsdon J.M. Jr."/>
            <person name="Henze K."/>
            <person name="Gupta A."/>
            <person name="Wang C.C."/>
            <person name="Dunne R.L."/>
            <person name="Upcroft J.A."/>
            <person name="Upcroft P."/>
            <person name="White O."/>
            <person name="Salzberg S.L."/>
            <person name="Tang P."/>
            <person name="Chiu C.-H."/>
            <person name="Lee Y.-S."/>
            <person name="Embley T.M."/>
            <person name="Coombs G.H."/>
            <person name="Mottram J.C."/>
            <person name="Tachezy J."/>
            <person name="Fraser-Liggett C.M."/>
            <person name="Johnson P.J."/>
        </authorList>
    </citation>
    <scope>NUCLEOTIDE SEQUENCE [LARGE SCALE GENOMIC DNA]</scope>
    <source>
        <strain evidence="1">G3</strain>
    </source>
</reference>
<name>A2DLI4_TRIV3</name>
<dbReference type="AlphaFoldDB" id="A2DLI4"/>
<reference evidence="1" key="1">
    <citation type="submission" date="2006-10" db="EMBL/GenBank/DDBJ databases">
        <authorList>
            <person name="Amadeo P."/>
            <person name="Zhao Q."/>
            <person name="Wortman J."/>
            <person name="Fraser-Liggett C."/>
            <person name="Carlton J."/>
        </authorList>
    </citation>
    <scope>NUCLEOTIDE SEQUENCE</scope>
    <source>
        <strain evidence="1">G3</strain>
    </source>
</reference>
<protein>
    <submittedName>
        <fullName evidence="1">Uncharacterized protein</fullName>
    </submittedName>
</protein>
<dbReference type="EMBL" id="DS113215">
    <property type="protein sequence ID" value="EAY18802.1"/>
    <property type="molecule type" value="Genomic_DNA"/>
</dbReference>
<dbReference type="KEGG" id="tva:5464316"/>
<evidence type="ECO:0000313" key="1">
    <source>
        <dbReference type="EMBL" id="EAY18802.1"/>
    </source>
</evidence>
<keyword evidence="2" id="KW-1185">Reference proteome</keyword>
<evidence type="ECO:0000313" key="2">
    <source>
        <dbReference type="Proteomes" id="UP000001542"/>
    </source>
</evidence>
<proteinExistence type="predicted"/>
<dbReference type="VEuPathDB" id="TrichDB:TVAGG3_0013340"/>
<dbReference type="VEuPathDB" id="TrichDB:TVAG_268350"/>
<dbReference type="RefSeq" id="XP_001579788.1">
    <property type="nucleotide sequence ID" value="XM_001579738.1"/>
</dbReference>
<accession>A2DLI4</accession>
<organism evidence="1 2">
    <name type="scientific">Trichomonas vaginalis (strain ATCC PRA-98 / G3)</name>
    <dbReference type="NCBI Taxonomy" id="412133"/>
    <lineage>
        <taxon>Eukaryota</taxon>
        <taxon>Metamonada</taxon>
        <taxon>Parabasalia</taxon>
        <taxon>Trichomonadida</taxon>
        <taxon>Trichomonadidae</taxon>
        <taxon>Trichomonas</taxon>
    </lineage>
</organism>